<feature type="region of interest" description="Disordered" evidence="1">
    <location>
        <begin position="1439"/>
        <end position="1466"/>
    </location>
</feature>
<feature type="region of interest" description="Disordered" evidence="1">
    <location>
        <begin position="1248"/>
        <end position="1314"/>
    </location>
</feature>
<proteinExistence type="predicted"/>
<feature type="compositionally biased region" description="Low complexity" evidence="1">
    <location>
        <begin position="429"/>
        <end position="438"/>
    </location>
</feature>
<organism evidence="2 3">
    <name type="scientific">Tilletia controversa</name>
    <name type="common">dwarf bunt fungus</name>
    <dbReference type="NCBI Taxonomy" id="13291"/>
    <lineage>
        <taxon>Eukaryota</taxon>
        <taxon>Fungi</taxon>
        <taxon>Dikarya</taxon>
        <taxon>Basidiomycota</taxon>
        <taxon>Ustilaginomycotina</taxon>
        <taxon>Exobasidiomycetes</taxon>
        <taxon>Tilletiales</taxon>
        <taxon>Tilletiaceae</taxon>
        <taxon>Tilletia</taxon>
    </lineage>
</organism>
<feature type="compositionally biased region" description="Low complexity" evidence="1">
    <location>
        <begin position="10"/>
        <end position="33"/>
    </location>
</feature>
<dbReference type="Proteomes" id="UP000077684">
    <property type="component" value="Unassembled WGS sequence"/>
</dbReference>
<feature type="compositionally biased region" description="Pro residues" evidence="1">
    <location>
        <begin position="1349"/>
        <end position="1359"/>
    </location>
</feature>
<feature type="compositionally biased region" description="Polar residues" evidence="1">
    <location>
        <begin position="1511"/>
        <end position="1529"/>
    </location>
</feature>
<feature type="compositionally biased region" description="Low complexity" evidence="1">
    <location>
        <begin position="820"/>
        <end position="829"/>
    </location>
</feature>
<keyword evidence="3" id="KW-1185">Reference proteome</keyword>
<gene>
    <name evidence="2" type="ORF">A4X06_0g456</name>
</gene>
<evidence type="ECO:0000313" key="2">
    <source>
        <dbReference type="EMBL" id="KAE8255358.1"/>
    </source>
</evidence>
<feature type="compositionally biased region" description="Low complexity" evidence="1">
    <location>
        <begin position="138"/>
        <end position="152"/>
    </location>
</feature>
<feature type="region of interest" description="Disordered" evidence="1">
    <location>
        <begin position="725"/>
        <end position="751"/>
    </location>
</feature>
<feature type="region of interest" description="Disordered" evidence="1">
    <location>
        <begin position="429"/>
        <end position="455"/>
    </location>
</feature>
<feature type="compositionally biased region" description="Acidic residues" evidence="1">
    <location>
        <begin position="797"/>
        <end position="819"/>
    </location>
</feature>
<evidence type="ECO:0000313" key="3">
    <source>
        <dbReference type="Proteomes" id="UP000077684"/>
    </source>
</evidence>
<name>A0A8X7N1F4_9BASI</name>
<feature type="region of interest" description="Disordered" evidence="1">
    <location>
        <begin position="797"/>
        <end position="833"/>
    </location>
</feature>
<accession>A0A8X7N1F4</accession>
<feature type="compositionally biased region" description="Basic and acidic residues" evidence="1">
    <location>
        <begin position="1009"/>
        <end position="1026"/>
    </location>
</feature>
<sequence length="1587" mass="168571">MDHSAPQPPAASSSLELSTAPRQPQTTTAPQLQDGGVEAEAEAEAEPVIGPDAAQLNDALSQLHAHGEGTSAPELPTHYQIPSELTSAAAPARIIPYATPPTQSNLIALPDLLPGGHGKRLKKSRNAAKPAAPRKSVSKAQPAAESSSAAAARRVMPARLKRVGNLLEGSALGTELAGLISDETFEVTGEHSISLPPNTRIFCTTEHDEYLAKAWEDTEAASSYKSYFDNEEVQQACRERAKIETPEFEVWDEVTFQGRKRFFEPTTDLSIGAYRALQRTAILREKRQRKLERDKVIKDRNKVEERIEMLRTCESKQFFPIVRARQAVRATAAVPSTSTVPMTVAAEALLEPANHVESPGQGRTDQIPVLTTVNHASAGPSSVTEPTLPRQQDPIARETHSVPVANPDQTDLQGSGALNALPALPVAETSSASLSATEPPQPESVSTSNGAHRLEQDTDLSGLRSGMESILALPSIAIAPESAISLTALGTPVAGTTPTVVPTIATTRGKRKAKEIDESISSGPPGAHRQLAQQNPALIAASLSAAAAGTRLSATMSDEAQLMHVAAEELRKELIEEATKTLQKYNVAIEQAAIGLEAILGENDEGPAAASGSGAKSGFQGAKAAGAKLLAGRSSRLSMDGAPSQHSATGQRRPRYAESSTENSDDESTYVVRSRAATPVSKKPRRSESGMTRANATVARRNVSYGGKMDHSIDSDATVDSVQKEASARAFSRPRRSRNITNFSEDDSQCSEPAALVKPRVTVSASARRAGIRHARNLLVRPLNIPFRTFDDILADPEPETEESLEPELEPERETEEEPQVQLPQPQVPSSAFSPTRTRFLAEVPSGQPVIGPPPSLEGRPNLPLAAGGVSLEIDAPMRVPDGINIPAPALVSMSTPLDRSVDEERSVAPMALDTLTSVPEVASSIVTPSSEPLPSTAIDVESEADPPVIPVQRPKYRPGSLICVDVPPRPSFHTLLLWGCWPFTSPSLGPDATEEEVRRNRGQWSQEEWDRREFGDQEADERSPNEIRNMLLYGWTTSDRSRPKLSGVDAGAAGPSGSLPNNVQVPGPLSASESTRPAEAAVTLPQNVLPVAGPLAEGSKREVQVKPLVHPPPKYETVEETHLHKVSASLLELSETHVAHSKLMAEWDEHVRSLPDGVPLPPKPEWEDVLRDVCGRLKVSKSSKGKGKEKAEPVDATPLTAAELAQERLKDLTEEWQTLVDALGPDSQHPPKPDEWDVIRVFGAVLTKPRPKSAAKGSAGKSKAESAPKPAAPPKPKRVTAVAPKRKTSSSSVASSRPTRSMRSSTSSVASPAALPLAPSAAVPMDAPAALSLAPPAASLATSSTAPPVAPPIAPQPASPVKSASLAAGPSVAKLSSPTKRKTPLQLALGTRSSSARIRTVSAFGEKLPLDQLQKDRPFDHLAEYKFRKWGYLTTVDAGDPSVSATSARGQYVGGTEAGSDSGSGRWRALMEMARERHRTWVESCRAYDAKKRPTNQQAQMQAQTQDMASTSNATSSSDPPAQTQTRTETQDTASTSNAASSSDPPAATTEETVGSTSTGAATTVDAARDPAAPVTSSEMSLDTGR</sequence>
<feature type="region of interest" description="Disordered" evidence="1">
    <location>
        <begin position="1489"/>
        <end position="1587"/>
    </location>
</feature>
<reference evidence="2" key="1">
    <citation type="submission" date="2016-04" db="EMBL/GenBank/DDBJ databases">
        <authorList>
            <person name="Nguyen H.D."/>
            <person name="Samba Siva P."/>
            <person name="Cullis J."/>
            <person name="Levesque C.A."/>
            <person name="Hambleton S."/>
        </authorList>
    </citation>
    <scope>NUCLEOTIDE SEQUENCE</scope>
    <source>
        <strain evidence="2">DAOMC 236426</strain>
    </source>
</reference>
<feature type="compositionally biased region" description="Low complexity" evidence="1">
    <location>
        <begin position="1498"/>
        <end position="1510"/>
    </location>
</feature>
<comment type="caution">
    <text evidence="2">The sequence shown here is derived from an EMBL/GenBank/DDBJ whole genome shotgun (WGS) entry which is preliminary data.</text>
</comment>
<dbReference type="EMBL" id="LWDE02000023">
    <property type="protein sequence ID" value="KAE8255358.1"/>
    <property type="molecule type" value="Genomic_DNA"/>
</dbReference>
<feature type="compositionally biased region" description="Low complexity" evidence="1">
    <location>
        <begin position="1532"/>
        <end position="1566"/>
    </location>
</feature>
<feature type="compositionally biased region" description="Low complexity" evidence="1">
    <location>
        <begin position="1253"/>
        <end position="1270"/>
    </location>
</feature>
<feature type="region of interest" description="Disordered" evidence="1">
    <location>
        <begin position="989"/>
        <end position="1026"/>
    </location>
</feature>
<feature type="compositionally biased region" description="Low complexity" evidence="1">
    <location>
        <begin position="1337"/>
        <end position="1348"/>
    </location>
</feature>
<feature type="region of interest" description="Disordered" evidence="1">
    <location>
        <begin position="1337"/>
        <end position="1393"/>
    </location>
</feature>
<reference evidence="2" key="2">
    <citation type="journal article" date="2019" name="IMA Fungus">
        <title>Genome sequencing and comparison of five Tilletia species to identify candidate genes for the detection of regulated species infecting wheat.</title>
        <authorList>
            <person name="Nguyen H.D.T."/>
            <person name="Sultana T."/>
            <person name="Kesanakurti P."/>
            <person name="Hambleton S."/>
        </authorList>
    </citation>
    <scope>NUCLEOTIDE SEQUENCE</scope>
    <source>
        <strain evidence="2">DAOMC 236426</strain>
    </source>
</reference>
<feature type="region of interest" description="Disordered" evidence="1">
    <location>
        <begin position="1"/>
        <end position="77"/>
    </location>
</feature>
<feature type="region of interest" description="Disordered" evidence="1">
    <location>
        <begin position="108"/>
        <end position="152"/>
    </location>
</feature>
<feature type="compositionally biased region" description="Low complexity" evidence="1">
    <location>
        <begin position="1290"/>
        <end position="1314"/>
    </location>
</feature>
<protein>
    <submittedName>
        <fullName evidence="2">Uncharacterized protein</fullName>
    </submittedName>
</protein>
<feature type="compositionally biased region" description="Basic residues" evidence="1">
    <location>
        <begin position="117"/>
        <end position="126"/>
    </location>
</feature>
<feature type="compositionally biased region" description="Polar residues" evidence="1">
    <location>
        <begin position="1576"/>
        <end position="1587"/>
    </location>
</feature>
<evidence type="ECO:0000256" key="1">
    <source>
        <dbReference type="SAM" id="MobiDB-lite"/>
    </source>
</evidence>
<feature type="region of interest" description="Disordered" evidence="1">
    <location>
        <begin position="633"/>
        <end position="711"/>
    </location>
</feature>
<feature type="region of interest" description="Disordered" evidence="1">
    <location>
        <begin position="1041"/>
        <end position="1080"/>
    </location>
</feature>